<dbReference type="Pfam" id="PF00440">
    <property type="entry name" value="TetR_N"/>
    <property type="match status" value="1"/>
</dbReference>
<dbReference type="Gene3D" id="1.10.357.10">
    <property type="entry name" value="Tetracycline Repressor, domain 2"/>
    <property type="match status" value="1"/>
</dbReference>
<gene>
    <name evidence="4" type="ORF">G7067_03270</name>
</gene>
<evidence type="ECO:0000256" key="2">
    <source>
        <dbReference type="PROSITE-ProRule" id="PRU00335"/>
    </source>
</evidence>
<dbReference type="EMBL" id="CP049934">
    <property type="protein sequence ID" value="QIM15657.1"/>
    <property type="molecule type" value="Genomic_DNA"/>
</dbReference>
<proteinExistence type="predicted"/>
<dbReference type="Proteomes" id="UP000501387">
    <property type="component" value="Chromosome"/>
</dbReference>
<organism evidence="4 5">
    <name type="scientific">Leucobacter insecticola</name>
    <dbReference type="NCBI Taxonomy" id="2714934"/>
    <lineage>
        <taxon>Bacteria</taxon>
        <taxon>Bacillati</taxon>
        <taxon>Actinomycetota</taxon>
        <taxon>Actinomycetes</taxon>
        <taxon>Micrococcales</taxon>
        <taxon>Microbacteriaceae</taxon>
        <taxon>Leucobacter</taxon>
    </lineage>
</organism>
<dbReference type="PANTHER" id="PTHR30055">
    <property type="entry name" value="HTH-TYPE TRANSCRIPTIONAL REGULATOR RUTR"/>
    <property type="match status" value="1"/>
</dbReference>
<sequence length="221" mass="24446">MLSMAGESVSPAPSARRQETRARLLDAAAEVFTEEGLLGASVESVCTRAGFTRGAFYSNFSNKEELFLALLDREYEQRTRFLQARAEELVPLLSSRECLLTPGDAAHYVTEFFAPTGWEATWFALETEFMLLALREPSSALGLTDFIGRFRLELEELVEGIVLAAGRRFTIPVERAMPILGGVYERAFRITALAGPDAPEGLNELGERIAELLFAITEDSE</sequence>
<accession>A0A6G8FH27</accession>
<dbReference type="InterPro" id="IPR050109">
    <property type="entry name" value="HTH-type_TetR-like_transc_reg"/>
</dbReference>
<protein>
    <submittedName>
        <fullName evidence="4">TetR/AcrR family transcriptional regulator</fullName>
    </submittedName>
</protein>
<evidence type="ECO:0000313" key="5">
    <source>
        <dbReference type="Proteomes" id="UP000501387"/>
    </source>
</evidence>
<evidence type="ECO:0000313" key="4">
    <source>
        <dbReference type="EMBL" id="QIM15657.1"/>
    </source>
</evidence>
<dbReference type="KEGG" id="lins:G7067_03270"/>
<dbReference type="InterPro" id="IPR001647">
    <property type="entry name" value="HTH_TetR"/>
</dbReference>
<evidence type="ECO:0000259" key="3">
    <source>
        <dbReference type="PROSITE" id="PS50977"/>
    </source>
</evidence>
<reference evidence="4 5" key="1">
    <citation type="submission" date="2020-03" db="EMBL/GenBank/DDBJ databases">
        <title>Leucobacter sp. nov., isolated from beetles.</title>
        <authorList>
            <person name="Hyun D.-W."/>
            <person name="Bae J.-W."/>
        </authorList>
    </citation>
    <scope>NUCLEOTIDE SEQUENCE [LARGE SCALE GENOMIC DNA]</scope>
    <source>
        <strain evidence="4 5">HDW9B</strain>
    </source>
</reference>
<name>A0A6G8FH27_9MICO</name>
<dbReference type="GO" id="GO:0003700">
    <property type="term" value="F:DNA-binding transcription factor activity"/>
    <property type="evidence" value="ECO:0007669"/>
    <property type="project" value="TreeGrafter"/>
</dbReference>
<dbReference type="InterPro" id="IPR009057">
    <property type="entry name" value="Homeodomain-like_sf"/>
</dbReference>
<dbReference type="SUPFAM" id="SSF46689">
    <property type="entry name" value="Homeodomain-like"/>
    <property type="match status" value="1"/>
</dbReference>
<dbReference type="PANTHER" id="PTHR30055:SF241">
    <property type="entry name" value="TRANSCRIPTIONAL REGULATORY PROTEIN"/>
    <property type="match status" value="1"/>
</dbReference>
<keyword evidence="1 2" id="KW-0238">DNA-binding</keyword>
<dbReference type="PRINTS" id="PR00455">
    <property type="entry name" value="HTHTETR"/>
</dbReference>
<keyword evidence="5" id="KW-1185">Reference proteome</keyword>
<feature type="domain" description="HTH tetR-type" evidence="3">
    <location>
        <begin position="18"/>
        <end position="78"/>
    </location>
</feature>
<dbReference type="PROSITE" id="PS50977">
    <property type="entry name" value="HTH_TETR_2"/>
    <property type="match status" value="1"/>
</dbReference>
<dbReference type="GO" id="GO:0000976">
    <property type="term" value="F:transcription cis-regulatory region binding"/>
    <property type="evidence" value="ECO:0007669"/>
    <property type="project" value="TreeGrafter"/>
</dbReference>
<evidence type="ECO:0000256" key="1">
    <source>
        <dbReference type="ARBA" id="ARBA00023125"/>
    </source>
</evidence>
<dbReference type="AlphaFoldDB" id="A0A6G8FH27"/>
<feature type="DNA-binding region" description="H-T-H motif" evidence="2">
    <location>
        <begin position="41"/>
        <end position="60"/>
    </location>
</feature>